<dbReference type="Proteomes" id="UP000480684">
    <property type="component" value="Unassembled WGS sequence"/>
</dbReference>
<sequence>MAVIHPCRHCPHRPTCGKRAAAAIAFSESPLKVTLARLSCPDYAALHAPGDRVSAVIGGRVALAITGTITGTSIKKPGKWVVQVDPDCLEKTGFDDDEGYRDGTDHRPFVSVFPNKLTKLDEPRRAICEACGNALGAGGEHTYQKTGEIPCDGKNVFYLDDGSDF</sequence>
<evidence type="ECO:0000313" key="1">
    <source>
        <dbReference type="EMBL" id="NFV80041.1"/>
    </source>
</evidence>
<keyword evidence="2" id="KW-1185">Reference proteome</keyword>
<accession>A0A7C9QTX4</accession>
<protein>
    <submittedName>
        <fullName evidence="1">Uncharacterized protein</fullName>
    </submittedName>
</protein>
<dbReference type="AlphaFoldDB" id="A0A7C9QTX4"/>
<organism evidence="1 2">
    <name type="scientific">Magnetospirillum aberrantis SpK</name>
    <dbReference type="NCBI Taxonomy" id="908842"/>
    <lineage>
        <taxon>Bacteria</taxon>
        <taxon>Pseudomonadati</taxon>
        <taxon>Pseudomonadota</taxon>
        <taxon>Alphaproteobacteria</taxon>
        <taxon>Rhodospirillales</taxon>
        <taxon>Rhodospirillaceae</taxon>
        <taxon>Magnetospirillum</taxon>
    </lineage>
</organism>
<reference evidence="1 2" key="1">
    <citation type="submission" date="2020-02" db="EMBL/GenBank/DDBJ databases">
        <authorList>
            <person name="Dziuba M."/>
            <person name="Kuznetsov B."/>
            <person name="Mardanov A."/>
            <person name="Ravin N."/>
            <person name="Grouzdev D."/>
        </authorList>
    </citation>
    <scope>NUCLEOTIDE SEQUENCE [LARGE SCALE GENOMIC DNA]</scope>
    <source>
        <strain evidence="1 2">SpK</strain>
    </source>
</reference>
<dbReference type="RefSeq" id="WP_163677445.1">
    <property type="nucleotide sequence ID" value="NZ_JAAIYP010000034.1"/>
</dbReference>
<dbReference type="EMBL" id="JAAIYP010000034">
    <property type="protein sequence ID" value="NFV80041.1"/>
    <property type="molecule type" value="Genomic_DNA"/>
</dbReference>
<gene>
    <name evidence="1" type="ORF">G4223_07955</name>
</gene>
<name>A0A7C9QTX4_9PROT</name>
<proteinExistence type="predicted"/>
<evidence type="ECO:0000313" key="2">
    <source>
        <dbReference type="Proteomes" id="UP000480684"/>
    </source>
</evidence>
<comment type="caution">
    <text evidence="1">The sequence shown here is derived from an EMBL/GenBank/DDBJ whole genome shotgun (WGS) entry which is preliminary data.</text>
</comment>